<evidence type="ECO:0000256" key="2">
    <source>
        <dbReference type="ARBA" id="ARBA00022801"/>
    </source>
</evidence>
<evidence type="ECO:0000313" key="5">
    <source>
        <dbReference type="Proteomes" id="UP000266178"/>
    </source>
</evidence>
<dbReference type="AlphaFoldDB" id="A0A399F9W9"/>
<accession>A0A399F9W9</accession>
<evidence type="ECO:0000259" key="3">
    <source>
        <dbReference type="Pfam" id="PF00149"/>
    </source>
</evidence>
<evidence type="ECO:0000313" key="4">
    <source>
        <dbReference type="EMBL" id="RIH93038.1"/>
    </source>
</evidence>
<dbReference type="SUPFAM" id="SSF56300">
    <property type="entry name" value="Metallo-dependent phosphatases"/>
    <property type="match status" value="1"/>
</dbReference>
<protein>
    <submittedName>
        <fullName evidence="4">3',5'-cyclic adenosine monophosphate phosphodiesterase CpdA</fullName>
        <ecNumber evidence="4">3.1.4.53</ecNumber>
    </submittedName>
</protein>
<dbReference type="CDD" id="cd07385">
    <property type="entry name" value="MPP_YkuE_C"/>
    <property type="match status" value="1"/>
</dbReference>
<comment type="caution">
    <text evidence="4">The sequence shown here is derived from an EMBL/GenBank/DDBJ whole genome shotgun (WGS) entry which is preliminary data.</text>
</comment>
<reference evidence="4 5" key="1">
    <citation type="submission" date="2018-08" db="EMBL/GenBank/DDBJ databases">
        <title>Meiothermus granaticius genome AF-68 sequencing project.</title>
        <authorList>
            <person name="Da Costa M.S."/>
            <person name="Albuquerque L."/>
            <person name="Raposo P."/>
            <person name="Froufe H.J.C."/>
            <person name="Barroso C.S."/>
            <person name="Egas C."/>
        </authorList>
    </citation>
    <scope>NUCLEOTIDE SEQUENCE [LARGE SCALE GENOMIC DNA]</scope>
    <source>
        <strain evidence="4 5">AF-68</strain>
    </source>
</reference>
<dbReference type="Proteomes" id="UP000266178">
    <property type="component" value="Unassembled WGS sequence"/>
</dbReference>
<evidence type="ECO:0000256" key="1">
    <source>
        <dbReference type="ARBA" id="ARBA00022723"/>
    </source>
</evidence>
<name>A0A399F9W9_9DEIN</name>
<dbReference type="EC" id="3.1.4.53" evidence="4"/>
<proteinExistence type="predicted"/>
<dbReference type="PANTHER" id="PTHR31302">
    <property type="entry name" value="TRANSMEMBRANE PROTEIN WITH METALLOPHOSPHOESTERASE DOMAIN-RELATED"/>
    <property type="match status" value="1"/>
</dbReference>
<dbReference type="InterPro" id="IPR051158">
    <property type="entry name" value="Metallophosphoesterase_sf"/>
</dbReference>
<dbReference type="GO" id="GO:0016020">
    <property type="term" value="C:membrane"/>
    <property type="evidence" value="ECO:0007669"/>
    <property type="project" value="GOC"/>
</dbReference>
<dbReference type="GO" id="GO:0008758">
    <property type="term" value="F:UDP-2,3-diacylglucosamine hydrolase activity"/>
    <property type="evidence" value="ECO:0007669"/>
    <property type="project" value="TreeGrafter"/>
</dbReference>
<dbReference type="InterPro" id="IPR029052">
    <property type="entry name" value="Metallo-depent_PP-like"/>
</dbReference>
<dbReference type="GO" id="GO:0004115">
    <property type="term" value="F:3',5'-cyclic-AMP phosphodiesterase activity"/>
    <property type="evidence" value="ECO:0007669"/>
    <property type="project" value="UniProtKB-EC"/>
</dbReference>
<dbReference type="Pfam" id="PF00149">
    <property type="entry name" value="Metallophos"/>
    <property type="match status" value="1"/>
</dbReference>
<dbReference type="GO" id="GO:0009245">
    <property type="term" value="P:lipid A biosynthetic process"/>
    <property type="evidence" value="ECO:0007669"/>
    <property type="project" value="TreeGrafter"/>
</dbReference>
<feature type="domain" description="Calcineurin-like phosphoesterase" evidence="3">
    <location>
        <begin position="24"/>
        <end position="197"/>
    </location>
</feature>
<keyword evidence="5" id="KW-1185">Reference proteome</keyword>
<dbReference type="PANTHER" id="PTHR31302:SF31">
    <property type="entry name" value="PHOSPHODIESTERASE YAEI"/>
    <property type="match status" value="1"/>
</dbReference>
<keyword evidence="1" id="KW-0479">Metal-binding</keyword>
<keyword evidence="2 4" id="KW-0378">Hydrolase</keyword>
<organism evidence="4 5">
    <name type="scientific">Meiothermus granaticius NBRC 107808</name>
    <dbReference type="NCBI Taxonomy" id="1227551"/>
    <lineage>
        <taxon>Bacteria</taxon>
        <taxon>Thermotogati</taxon>
        <taxon>Deinococcota</taxon>
        <taxon>Deinococci</taxon>
        <taxon>Thermales</taxon>
        <taxon>Thermaceae</taxon>
        <taxon>Meiothermus</taxon>
    </lineage>
</organism>
<dbReference type="EMBL" id="QWLB01000010">
    <property type="protein sequence ID" value="RIH93038.1"/>
    <property type="molecule type" value="Genomic_DNA"/>
</dbReference>
<dbReference type="GO" id="GO:0046872">
    <property type="term" value="F:metal ion binding"/>
    <property type="evidence" value="ECO:0007669"/>
    <property type="project" value="UniProtKB-KW"/>
</dbReference>
<dbReference type="Gene3D" id="3.60.21.10">
    <property type="match status" value="1"/>
</dbReference>
<sequence length="267" mass="29551">MAQSYPFRINRQQRPLSGLERPLRMVQLSDLHYGPFIHATSVARWVDAALQQAPDVIVITGDLVDAGSRIRWRASANNPLTPDLDLLIAELGRLQAPLGVYSIWGNHDNWAPSAKRYLQERLPEVGIRILNNQGQLLRPDFYLGGVDDFWDGHADVFAALGNYKPGPACVMLAHNPDYLDFFFRRPVDLGICGHTHGGQVFLPHYGAPWTPSWYGATYLGGWYPPGQSPTLPPVLGFVSKGLGMTAVPLRLNAPAEVVVLDLQPLAR</sequence>
<gene>
    <name evidence="4" type="primary">cpdA_2</name>
    <name evidence="4" type="ORF">Mgrana_00997</name>
</gene>
<dbReference type="InterPro" id="IPR004843">
    <property type="entry name" value="Calcineurin-like_PHP"/>
</dbReference>